<dbReference type="Proteomes" id="UP000001058">
    <property type="component" value="Unassembled WGS sequence"/>
</dbReference>
<proteinExistence type="predicted"/>
<feature type="region of interest" description="Disordered" evidence="1">
    <location>
        <begin position="326"/>
        <end position="430"/>
    </location>
</feature>
<dbReference type="InParanoid" id="D8U529"/>
<evidence type="ECO:0000313" key="2">
    <source>
        <dbReference type="EMBL" id="EFJ45145.1"/>
    </source>
</evidence>
<dbReference type="OrthoDB" id="28939at2759"/>
<dbReference type="EMBL" id="GL378359">
    <property type="protein sequence ID" value="EFJ45145.1"/>
    <property type="molecule type" value="Genomic_DNA"/>
</dbReference>
<gene>
    <name evidence="2" type="ORF">VOLCADRAFT_106102</name>
</gene>
<dbReference type="PANTHER" id="PTHR16537:SF1">
    <property type="entry name" value="PROTEIN ZNRD2"/>
    <property type="match status" value="1"/>
</dbReference>
<feature type="region of interest" description="Disordered" evidence="1">
    <location>
        <begin position="27"/>
        <end position="101"/>
    </location>
</feature>
<dbReference type="PANTHER" id="PTHR16537">
    <property type="entry name" value="SJOEGREN SYNDROME/SCLERODERMA AUTOANTIGEN 1"/>
    <property type="match status" value="1"/>
</dbReference>
<sequence>MKVPLMKERTSGERLCVNCDTTYVPDGQGLRPAVRPSQNQAGAEQPQLRQQPEQNESALGGGDLLDEYDPRADARLGPFASAGQAGTSSAPDGELGIGMVGEAKTDGSLSSVAAASTVASSRNDGAESATVTARGPGRTDASSPRTRTTTPGAPAASRSAAAAAADTSPSDIADLLAAKMLQGWALLDKHCPRCNTVLVRSKVNKRMFCVACDAWVLTEADSQKQQQQQGEKQAEEGPQEEDKSLAVAPAAVPAAAPVPQPAAAAVCVSTARQSQQGPPALPPQENPQHDWHRQGVAFLPQHHYNHEQKNMHMHVQLPPMYEHFLTSTAPEVPGGGAGSSSRGSSPPQGVQGGYPSTSHEARAGSLGTPAQHQHQDQQRQYRCQQPQHEGPRRQAPSTGHAEAQGTTGYNGPSTGAGTSNSDSTSRQPNGTALLLSIGSTVSRKLSEAQGLLERTSVLDTERVRSYVALISDCLDLLSKLHSLQQKG</sequence>
<feature type="region of interest" description="Disordered" evidence="1">
    <location>
        <begin position="267"/>
        <end position="290"/>
    </location>
</feature>
<dbReference type="KEGG" id="vcn:VOLCADRAFT_106102"/>
<feature type="region of interest" description="Disordered" evidence="1">
    <location>
        <begin position="223"/>
        <end position="245"/>
    </location>
</feature>
<dbReference type="AlphaFoldDB" id="D8U529"/>
<protein>
    <submittedName>
        <fullName evidence="2">Uncharacterized protein</fullName>
    </submittedName>
</protein>
<keyword evidence="3" id="KW-1185">Reference proteome</keyword>
<accession>D8U529</accession>
<dbReference type="GeneID" id="9616913"/>
<feature type="compositionally biased region" description="Polar residues" evidence="1">
    <location>
        <begin position="404"/>
        <end position="430"/>
    </location>
</feature>
<dbReference type="InterPro" id="IPR051888">
    <property type="entry name" value="UPF0148_domain"/>
</dbReference>
<dbReference type="InterPro" id="IPR009563">
    <property type="entry name" value="SSSCA1"/>
</dbReference>
<feature type="compositionally biased region" description="Low complexity" evidence="1">
    <location>
        <begin position="339"/>
        <end position="356"/>
    </location>
</feature>
<feature type="compositionally biased region" description="Low complexity" evidence="1">
    <location>
        <begin position="138"/>
        <end position="164"/>
    </location>
</feature>
<evidence type="ECO:0000256" key="1">
    <source>
        <dbReference type="SAM" id="MobiDB-lite"/>
    </source>
</evidence>
<feature type="compositionally biased region" description="Polar residues" evidence="1">
    <location>
        <begin position="36"/>
        <end position="57"/>
    </location>
</feature>
<feature type="compositionally biased region" description="Basic and acidic residues" evidence="1">
    <location>
        <begin position="232"/>
        <end position="244"/>
    </location>
</feature>
<dbReference type="eggNOG" id="ENOG502SCA9">
    <property type="taxonomic scope" value="Eukaryota"/>
</dbReference>
<name>D8U529_VOLCA</name>
<organism evidence="3">
    <name type="scientific">Volvox carteri f. nagariensis</name>
    <dbReference type="NCBI Taxonomy" id="3068"/>
    <lineage>
        <taxon>Eukaryota</taxon>
        <taxon>Viridiplantae</taxon>
        <taxon>Chlorophyta</taxon>
        <taxon>core chlorophytes</taxon>
        <taxon>Chlorophyceae</taxon>
        <taxon>CS clade</taxon>
        <taxon>Chlamydomonadales</taxon>
        <taxon>Volvocaceae</taxon>
        <taxon>Volvox</taxon>
    </lineage>
</organism>
<evidence type="ECO:0000313" key="3">
    <source>
        <dbReference type="Proteomes" id="UP000001058"/>
    </source>
</evidence>
<feature type="region of interest" description="Disordered" evidence="1">
    <location>
        <begin position="116"/>
        <end position="164"/>
    </location>
</feature>
<reference evidence="2 3" key="1">
    <citation type="journal article" date="2010" name="Science">
        <title>Genomic analysis of organismal complexity in the multicellular green alga Volvox carteri.</title>
        <authorList>
            <person name="Prochnik S.E."/>
            <person name="Umen J."/>
            <person name="Nedelcu A.M."/>
            <person name="Hallmann A."/>
            <person name="Miller S.M."/>
            <person name="Nishii I."/>
            <person name="Ferris P."/>
            <person name="Kuo A."/>
            <person name="Mitros T."/>
            <person name="Fritz-Laylin L.K."/>
            <person name="Hellsten U."/>
            <person name="Chapman J."/>
            <person name="Simakov O."/>
            <person name="Rensing S.A."/>
            <person name="Terry A."/>
            <person name="Pangilinan J."/>
            <person name="Kapitonov V."/>
            <person name="Jurka J."/>
            <person name="Salamov A."/>
            <person name="Shapiro H."/>
            <person name="Schmutz J."/>
            <person name="Grimwood J."/>
            <person name="Lindquist E."/>
            <person name="Lucas S."/>
            <person name="Grigoriev I.V."/>
            <person name="Schmitt R."/>
            <person name="Kirk D."/>
            <person name="Rokhsar D.S."/>
        </authorList>
    </citation>
    <scope>NUCLEOTIDE SEQUENCE [LARGE SCALE GENOMIC DNA]</scope>
    <source>
        <strain evidence="3">f. Nagariensis / Eve</strain>
    </source>
</reference>
<dbReference type="STRING" id="3068.D8U529"/>
<dbReference type="Pfam" id="PF06677">
    <property type="entry name" value="Auto_anti-p27"/>
    <property type="match status" value="1"/>
</dbReference>
<dbReference type="RefSeq" id="XP_002953821.1">
    <property type="nucleotide sequence ID" value="XM_002953775.1"/>
</dbReference>